<evidence type="ECO:0000313" key="8">
    <source>
        <dbReference type="Proteomes" id="UP001155604"/>
    </source>
</evidence>
<proteinExistence type="inferred from homology"/>
<keyword evidence="5" id="KW-0184">Conjugation</keyword>
<evidence type="ECO:0000256" key="5">
    <source>
        <dbReference type="ARBA" id="ARBA00022971"/>
    </source>
</evidence>
<comment type="subcellular location">
    <subcellularLocation>
        <location evidence="1">Cytoplasm</location>
    </subcellularLocation>
</comment>
<gene>
    <name evidence="7" type="ORF">NE536_22665</name>
</gene>
<reference evidence="7" key="1">
    <citation type="journal article" date="2023" name="Int. J. Syst. Evol. Microbiol.">
        <title>&lt;i&gt;Shewanella septentrionalis&lt;/i&gt; sp. nov. and &lt;i&gt;Shewanella holmiensis&lt;/i&gt; sp. nov., isolated from Baltic Sea water and sediments.</title>
        <authorList>
            <person name="Martin-Rodriguez A.J."/>
            <person name="Thorell K."/>
            <person name="Joffre E."/>
            <person name="Jensie-Markopoulos S."/>
            <person name="Moore E.R.B."/>
            <person name="Sjoling A."/>
        </authorList>
    </citation>
    <scope>NUCLEOTIDE SEQUENCE</scope>
    <source>
        <strain evidence="7">SP1W3</strain>
    </source>
</reference>
<dbReference type="GO" id="GO:0005737">
    <property type="term" value="C:cytoplasm"/>
    <property type="evidence" value="ECO:0007669"/>
    <property type="project" value="UniProtKB-SubCell"/>
</dbReference>
<dbReference type="GO" id="GO:0003677">
    <property type="term" value="F:DNA binding"/>
    <property type="evidence" value="ECO:0007669"/>
    <property type="project" value="UniProtKB-KW"/>
</dbReference>
<comment type="caution">
    <text evidence="7">The sequence shown here is derived from an EMBL/GenBank/DDBJ whole genome shotgun (WGS) entry which is preliminary data.</text>
</comment>
<dbReference type="Proteomes" id="UP001155604">
    <property type="component" value="Unassembled WGS sequence"/>
</dbReference>
<dbReference type="EMBL" id="JAMTCC010000106">
    <property type="protein sequence ID" value="MCT7948148.1"/>
    <property type="molecule type" value="Genomic_DNA"/>
</dbReference>
<evidence type="ECO:0000256" key="2">
    <source>
        <dbReference type="ARBA" id="ARBA00007183"/>
    </source>
</evidence>
<evidence type="ECO:0000256" key="4">
    <source>
        <dbReference type="ARBA" id="ARBA00022490"/>
    </source>
</evidence>
<protein>
    <recommendedName>
        <fullName evidence="3">Relaxosome protein TraY</fullName>
    </recommendedName>
</protein>
<evidence type="ECO:0000256" key="3">
    <source>
        <dbReference type="ARBA" id="ARBA00020541"/>
    </source>
</evidence>
<organism evidence="7 8">
    <name type="scientific">Shewanella septentrionalis</name>
    <dbReference type="NCBI Taxonomy" id="2952223"/>
    <lineage>
        <taxon>Bacteria</taxon>
        <taxon>Pseudomonadati</taxon>
        <taxon>Pseudomonadota</taxon>
        <taxon>Gammaproteobacteria</taxon>
        <taxon>Alteromonadales</taxon>
        <taxon>Shewanellaceae</taxon>
        <taxon>Shewanella</taxon>
    </lineage>
</organism>
<dbReference type="InterPro" id="IPR008876">
    <property type="entry name" value="TraY"/>
</dbReference>
<evidence type="ECO:0000313" key="7">
    <source>
        <dbReference type="EMBL" id="MCT7948148.1"/>
    </source>
</evidence>
<dbReference type="AlphaFoldDB" id="A0A9X2WZA6"/>
<keyword evidence="4" id="KW-0963">Cytoplasm</keyword>
<keyword evidence="8" id="KW-1185">Reference proteome</keyword>
<accession>A0A9X2WZA6</accession>
<dbReference type="Pfam" id="PF05509">
    <property type="entry name" value="TraY"/>
    <property type="match status" value="1"/>
</dbReference>
<sequence>MNLLVLYHPSHDHPYSNYLSFMTKPTHVNVVLDGKTNEMLEASAKRNNRSKRKEAQARLIDHLSRFDEMGMGLKGKDKS</sequence>
<comment type="similarity">
    <text evidence="2">Belongs to the TraY family.</text>
</comment>
<name>A0A9X2WZA6_9GAMM</name>
<keyword evidence="6" id="KW-0238">DNA-binding</keyword>
<evidence type="ECO:0000256" key="1">
    <source>
        <dbReference type="ARBA" id="ARBA00004496"/>
    </source>
</evidence>
<evidence type="ECO:0000256" key="6">
    <source>
        <dbReference type="ARBA" id="ARBA00023125"/>
    </source>
</evidence>
<dbReference type="RefSeq" id="WP_261274110.1">
    <property type="nucleotide sequence ID" value="NZ_JAMTCC010000106.1"/>
</dbReference>